<keyword evidence="5 13" id="KW-1133">Transmembrane helix</keyword>
<keyword evidence="4 12" id="KW-0812">Transmembrane</keyword>
<dbReference type="InterPro" id="IPR005390">
    <property type="entry name" value="NeuromedU_rcpt"/>
</dbReference>
<keyword evidence="9 12" id="KW-0675">Receptor</keyword>
<dbReference type="PANTHER" id="PTHR24243">
    <property type="entry name" value="G-PROTEIN COUPLED RECEPTOR"/>
    <property type="match status" value="1"/>
</dbReference>
<keyword evidence="7 13" id="KW-0472">Membrane</keyword>
<evidence type="ECO:0000256" key="12">
    <source>
        <dbReference type="RuleBase" id="RU000688"/>
    </source>
</evidence>
<evidence type="ECO:0000256" key="13">
    <source>
        <dbReference type="SAM" id="Phobius"/>
    </source>
</evidence>
<dbReference type="SUPFAM" id="SSF81321">
    <property type="entry name" value="Family A G protein-coupled receptor-like"/>
    <property type="match status" value="1"/>
</dbReference>
<gene>
    <name evidence="15" type="ORF">g.10058</name>
</gene>
<evidence type="ECO:0000256" key="2">
    <source>
        <dbReference type="ARBA" id="ARBA00010663"/>
    </source>
</evidence>
<keyword evidence="6 12" id="KW-0297">G-protein coupled receptor</keyword>
<evidence type="ECO:0000256" key="6">
    <source>
        <dbReference type="ARBA" id="ARBA00023040"/>
    </source>
</evidence>
<evidence type="ECO:0000256" key="1">
    <source>
        <dbReference type="ARBA" id="ARBA00004651"/>
    </source>
</evidence>
<proteinExistence type="inferred from homology"/>
<sequence length="376" mass="42800">MENGGNDTMLDHPDKRDSLYIVVPITVLYSVIFVTGFVGNIITCIVISRNKHMHTATNYYLFSLAVSDLLLLVTGLPPEMYSIWYKYPYVFGEVFCVLRGLAAETSANATVLTITAFTVERYLAICHPFLAHTMSKLSRAIKIIFSIWIVALSFAVPQAAQFGVVEIPDQEHTACLVKRMVFHYSFEVSTFLFFLLPMTLITVLYVLIGLRLRRTTLGKTTEPLGSQQDPGKGSRQQSSKRVLRMLVAVVVAFFICWAPFHAQRLVTIYVVPQFPHSLFTINLYTVITYLSGILYYVSTTVNPILYQIMSLKFREAFKMLLGWRSTKDTTRHRWRRPDGRRWAVLRGGSGKGRDRQEVDVTDMTFMKTDSLRVAEG</sequence>
<dbReference type="AlphaFoldDB" id="A0A1B6CAS5"/>
<feature type="transmembrane region" description="Helical" evidence="13">
    <location>
        <begin position="140"/>
        <end position="160"/>
    </location>
</feature>
<evidence type="ECO:0000313" key="15">
    <source>
        <dbReference type="EMBL" id="JAS10587.1"/>
    </source>
</evidence>
<feature type="transmembrane region" description="Helical" evidence="13">
    <location>
        <begin position="97"/>
        <end position="119"/>
    </location>
</feature>
<accession>A0A1B6CAS5</accession>
<dbReference type="CDD" id="cd15134">
    <property type="entry name" value="7tmA_capaR"/>
    <property type="match status" value="1"/>
</dbReference>
<organism evidence="15">
    <name type="scientific">Clastoptera arizonana</name>
    <name type="common">Arizona spittle bug</name>
    <dbReference type="NCBI Taxonomy" id="38151"/>
    <lineage>
        <taxon>Eukaryota</taxon>
        <taxon>Metazoa</taxon>
        <taxon>Ecdysozoa</taxon>
        <taxon>Arthropoda</taxon>
        <taxon>Hexapoda</taxon>
        <taxon>Insecta</taxon>
        <taxon>Pterygota</taxon>
        <taxon>Neoptera</taxon>
        <taxon>Paraneoptera</taxon>
        <taxon>Hemiptera</taxon>
        <taxon>Auchenorrhyncha</taxon>
        <taxon>Cercopoidea</taxon>
        <taxon>Clastopteridae</taxon>
        <taxon>Clastoptera</taxon>
    </lineage>
</organism>
<dbReference type="PRINTS" id="PR01565">
    <property type="entry name" value="NEUROMEDINUR"/>
</dbReference>
<evidence type="ECO:0000256" key="5">
    <source>
        <dbReference type="ARBA" id="ARBA00022989"/>
    </source>
</evidence>
<keyword evidence="3" id="KW-1003">Cell membrane</keyword>
<dbReference type="PROSITE" id="PS00237">
    <property type="entry name" value="G_PROTEIN_RECEP_F1_1"/>
    <property type="match status" value="1"/>
</dbReference>
<protein>
    <recommendedName>
        <fullName evidence="14">G-protein coupled receptors family 1 profile domain-containing protein</fullName>
    </recommendedName>
</protein>
<evidence type="ECO:0000256" key="8">
    <source>
        <dbReference type="ARBA" id="ARBA00023157"/>
    </source>
</evidence>
<dbReference type="InterPro" id="IPR017452">
    <property type="entry name" value="GPCR_Rhodpsn_7TM"/>
</dbReference>
<dbReference type="SMART" id="SM01381">
    <property type="entry name" value="7TM_GPCR_Srsx"/>
    <property type="match status" value="1"/>
</dbReference>
<evidence type="ECO:0000256" key="3">
    <source>
        <dbReference type="ARBA" id="ARBA00022475"/>
    </source>
</evidence>
<dbReference type="Gene3D" id="1.20.1070.10">
    <property type="entry name" value="Rhodopsin 7-helix transmembrane proteins"/>
    <property type="match status" value="1"/>
</dbReference>
<feature type="transmembrane region" description="Helical" evidence="13">
    <location>
        <begin position="281"/>
        <end position="305"/>
    </location>
</feature>
<dbReference type="PANTHER" id="PTHR24243:SF208">
    <property type="entry name" value="PYROKININ-1 RECEPTOR"/>
    <property type="match status" value="1"/>
</dbReference>
<feature type="transmembrane region" description="Helical" evidence="13">
    <location>
        <begin position="242"/>
        <end position="261"/>
    </location>
</feature>
<keyword evidence="10" id="KW-0325">Glycoprotein</keyword>
<dbReference type="Pfam" id="PF00001">
    <property type="entry name" value="7tm_1"/>
    <property type="match status" value="1"/>
</dbReference>
<evidence type="ECO:0000256" key="11">
    <source>
        <dbReference type="ARBA" id="ARBA00023224"/>
    </source>
</evidence>
<evidence type="ECO:0000256" key="7">
    <source>
        <dbReference type="ARBA" id="ARBA00023136"/>
    </source>
</evidence>
<comment type="similarity">
    <text evidence="2 12">Belongs to the G-protein coupled receptor 1 family.</text>
</comment>
<keyword evidence="11 12" id="KW-0807">Transducer</keyword>
<feature type="transmembrane region" description="Helical" evidence="13">
    <location>
        <begin position="188"/>
        <end position="210"/>
    </location>
</feature>
<dbReference type="GO" id="GO:0005886">
    <property type="term" value="C:plasma membrane"/>
    <property type="evidence" value="ECO:0007669"/>
    <property type="project" value="UniProtKB-SubCell"/>
</dbReference>
<evidence type="ECO:0000256" key="9">
    <source>
        <dbReference type="ARBA" id="ARBA00023170"/>
    </source>
</evidence>
<dbReference type="InterPro" id="IPR000276">
    <property type="entry name" value="GPCR_Rhodpsn"/>
</dbReference>
<dbReference type="PROSITE" id="PS50262">
    <property type="entry name" value="G_PROTEIN_RECEP_F1_2"/>
    <property type="match status" value="1"/>
</dbReference>
<dbReference type="EMBL" id="GEDC01026711">
    <property type="protein sequence ID" value="JAS10587.1"/>
    <property type="molecule type" value="Transcribed_RNA"/>
</dbReference>
<name>A0A1B6CAS5_9HEMI</name>
<keyword evidence="8" id="KW-1015">Disulfide bond</keyword>
<feature type="transmembrane region" description="Helical" evidence="13">
    <location>
        <begin position="59"/>
        <end position="77"/>
    </location>
</feature>
<feature type="domain" description="G-protein coupled receptors family 1 profile" evidence="14">
    <location>
        <begin position="39"/>
        <end position="306"/>
    </location>
</feature>
<reference evidence="15" key="1">
    <citation type="submission" date="2015-12" db="EMBL/GenBank/DDBJ databases">
        <title>De novo transcriptome assembly of four potential Pierce s Disease insect vectors from Arizona vineyards.</title>
        <authorList>
            <person name="Tassone E.E."/>
        </authorList>
    </citation>
    <scope>NUCLEOTIDE SEQUENCE</scope>
</reference>
<dbReference type="PRINTS" id="PR00237">
    <property type="entry name" value="GPCRRHODOPSN"/>
</dbReference>
<evidence type="ECO:0000259" key="14">
    <source>
        <dbReference type="PROSITE" id="PS50262"/>
    </source>
</evidence>
<feature type="transmembrane region" description="Helical" evidence="13">
    <location>
        <begin position="20"/>
        <end position="47"/>
    </location>
</feature>
<comment type="subcellular location">
    <subcellularLocation>
        <location evidence="1">Cell membrane</location>
        <topology evidence="1">Multi-pass membrane protein</topology>
    </subcellularLocation>
</comment>
<evidence type="ECO:0000256" key="10">
    <source>
        <dbReference type="ARBA" id="ARBA00023180"/>
    </source>
</evidence>
<evidence type="ECO:0000256" key="4">
    <source>
        <dbReference type="ARBA" id="ARBA00022692"/>
    </source>
</evidence>
<dbReference type="GO" id="GO:0001607">
    <property type="term" value="F:neuromedin U receptor activity"/>
    <property type="evidence" value="ECO:0007669"/>
    <property type="project" value="InterPro"/>
</dbReference>